<dbReference type="Gene3D" id="3.20.20.370">
    <property type="entry name" value="Glycoside hydrolase/deacetylase"/>
    <property type="match status" value="1"/>
</dbReference>
<dbReference type="STRING" id="1818881.A3196_12135"/>
<sequence>MKLGLRIAVNTLVGAVQGVPALLELFDQYQVKASFFFATGPDKSGRLINRSQQPWYPHLPLSSRLYGLLLKPPQIVDEAGERMRAVAAAGHETGILCHDRGRWLAGLAHADEAWTRSELLMAVDSYAELFGDRPKCMASAGWQTNPYLLRLQQELGFDYASDVRGKSAFLPQLQDIESSCPQLPTTLPTISELLKQGGDIKLQNVHEYLYAESQHILPHGHIYACDAEVEGIIHLDVLEKLLVMWRNLDEGIQPLHNFLDEHNRAQLNRHLIGWSDEMTGEVYQATQSLKQI</sequence>
<reference evidence="2 3" key="1">
    <citation type="submission" date="2016-03" db="EMBL/GenBank/DDBJ databases">
        <title>Chemosynthetic sulphur-oxidizing symbionts of marine invertebrate animals are capable of nitrogen fixation.</title>
        <authorList>
            <person name="Petersen J.M."/>
            <person name="Kemper A."/>
            <person name="Gruber-Vodicka H."/>
            <person name="Cardini U."/>
            <person name="Geest Mvander."/>
            <person name="Kleiner M."/>
            <person name="Bulgheresi S."/>
            <person name="Fussmann M."/>
            <person name="Herbold C."/>
            <person name="Seah B.K.B."/>
            <person name="Antony C.Paul."/>
            <person name="Liu D."/>
            <person name="Belitz A."/>
            <person name="Weber M."/>
        </authorList>
    </citation>
    <scope>NUCLEOTIDE SEQUENCE [LARGE SCALE GENOMIC DNA]</scope>
    <source>
        <strain evidence="2">G_D</strain>
    </source>
</reference>
<evidence type="ECO:0000313" key="2">
    <source>
        <dbReference type="EMBL" id="ODB97441.1"/>
    </source>
</evidence>
<name>A0A1E2US20_9GAMM</name>
<evidence type="ECO:0000313" key="3">
    <source>
        <dbReference type="Proteomes" id="UP000094849"/>
    </source>
</evidence>
<evidence type="ECO:0000259" key="1">
    <source>
        <dbReference type="PROSITE" id="PS51677"/>
    </source>
</evidence>
<dbReference type="EMBL" id="LVJZ01000003">
    <property type="protein sequence ID" value="ODB97441.1"/>
    <property type="molecule type" value="Genomic_DNA"/>
</dbReference>
<comment type="caution">
    <text evidence="2">The sequence shown here is derived from an EMBL/GenBank/DDBJ whole genome shotgun (WGS) entry which is preliminary data.</text>
</comment>
<dbReference type="RefSeq" id="WP_069005209.1">
    <property type="nucleotide sequence ID" value="NZ_LVJW01000003.1"/>
</dbReference>
<dbReference type="GO" id="GO:0016810">
    <property type="term" value="F:hydrolase activity, acting on carbon-nitrogen (but not peptide) bonds"/>
    <property type="evidence" value="ECO:0007669"/>
    <property type="project" value="InterPro"/>
</dbReference>
<dbReference type="InterPro" id="IPR002509">
    <property type="entry name" value="NODB_dom"/>
</dbReference>
<dbReference type="GO" id="GO:0005975">
    <property type="term" value="P:carbohydrate metabolic process"/>
    <property type="evidence" value="ECO:0007669"/>
    <property type="project" value="InterPro"/>
</dbReference>
<dbReference type="Proteomes" id="UP000094849">
    <property type="component" value="Unassembled WGS sequence"/>
</dbReference>
<dbReference type="InterPro" id="IPR011330">
    <property type="entry name" value="Glyco_hydro/deAcase_b/a-brl"/>
</dbReference>
<dbReference type="AlphaFoldDB" id="A0A1E2US20"/>
<dbReference type="OrthoDB" id="5589314at2"/>
<gene>
    <name evidence="2" type="ORF">A3196_12135</name>
</gene>
<dbReference type="PROSITE" id="PS51677">
    <property type="entry name" value="NODB"/>
    <property type="match status" value="1"/>
</dbReference>
<protein>
    <recommendedName>
        <fullName evidence="1">NodB homology domain-containing protein</fullName>
    </recommendedName>
</protein>
<organism evidence="2 3">
    <name type="scientific">Candidatus Thiodiazotropha endoloripes</name>
    <dbReference type="NCBI Taxonomy" id="1818881"/>
    <lineage>
        <taxon>Bacteria</taxon>
        <taxon>Pseudomonadati</taxon>
        <taxon>Pseudomonadota</taxon>
        <taxon>Gammaproteobacteria</taxon>
        <taxon>Chromatiales</taxon>
        <taxon>Sedimenticolaceae</taxon>
        <taxon>Candidatus Thiodiazotropha</taxon>
    </lineage>
</organism>
<feature type="domain" description="NodB homology" evidence="1">
    <location>
        <begin position="1"/>
        <end position="255"/>
    </location>
</feature>
<dbReference type="SUPFAM" id="SSF88713">
    <property type="entry name" value="Glycoside hydrolase/deacetylase"/>
    <property type="match status" value="1"/>
</dbReference>
<keyword evidence="3" id="KW-1185">Reference proteome</keyword>
<proteinExistence type="predicted"/>
<accession>A0A1E2US20</accession>